<dbReference type="Proteomes" id="UP000707477">
    <property type="component" value="Unassembled WGS sequence"/>
</dbReference>
<protein>
    <recommendedName>
        <fullName evidence="4">MFS transporter</fullName>
    </recommendedName>
</protein>
<evidence type="ECO:0000256" key="1">
    <source>
        <dbReference type="SAM" id="Phobius"/>
    </source>
</evidence>
<feature type="transmembrane region" description="Helical" evidence="1">
    <location>
        <begin position="12"/>
        <end position="29"/>
    </location>
</feature>
<gene>
    <name evidence="2" type="ORF">HEQ44_02155</name>
</gene>
<evidence type="ECO:0000313" key="3">
    <source>
        <dbReference type="Proteomes" id="UP000707477"/>
    </source>
</evidence>
<evidence type="ECO:0008006" key="4">
    <source>
        <dbReference type="Google" id="ProtNLM"/>
    </source>
</evidence>
<organism evidence="2 3">
    <name type="scientific">Levilactobacillus tujiorum</name>
    <dbReference type="NCBI Taxonomy" id="2912243"/>
    <lineage>
        <taxon>Bacteria</taxon>
        <taxon>Bacillati</taxon>
        <taxon>Bacillota</taxon>
        <taxon>Bacilli</taxon>
        <taxon>Lactobacillales</taxon>
        <taxon>Lactobacillaceae</taxon>
        <taxon>Levilactobacillus</taxon>
    </lineage>
</organism>
<name>A0ABX1L1S9_9LACO</name>
<comment type="caution">
    <text evidence="2">The sequence shown here is derived from an EMBL/GenBank/DDBJ whole genome shotgun (WGS) entry which is preliminary data.</text>
</comment>
<feature type="transmembrane region" description="Helical" evidence="1">
    <location>
        <begin position="35"/>
        <end position="57"/>
    </location>
</feature>
<keyword evidence="1" id="KW-0472">Membrane</keyword>
<keyword evidence="1" id="KW-1133">Transmembrane helix</keyword>
<dbReference type="RefSeq" id="WP_168848820.1">
    <property type="nucleotide sequence ID" value="NZ_JAAVSD010000004.1"/>
</dbReference>
<dbReference type="EMBL" id="JAAVSD010000004">
    <property type="protein sequence ID" value="NLR28980.1"/>
    <property type="molecule type" value="Genomic_DNA"/>
</dbReference>
<accession>A0ABX1L1S9</accession>
<sequence>MRFNRQFYRTVRFWSGLVVIGLMLPNVISVSLTSAFWWVSLACLIGGVGYAVAGFIVRH</sequence>
<keyword evidence="1" id="KW-0812">Transmembrane</keyword>
<evidence type="ECO:0000313" key="2">
    <source>
        <dbReference type="EMBL" id="NLR28980.1"/>
    </source>
</evidence>
<keyword evidence="3" id="KW-1185">Reference proteome</keyword>
<proteinExistence type="predicted"/>
<reference evidence="2 3" key="1">
    <citation type="submission" date="2020-03" db="EMBL/GenBank/DDBJ databases">
        <authorList>
            <person name="Zhang Z."/>
            <person name="Guo Z."/>
            <person name="Hou Q."/>
            <person name="Shen X."/>
        </authorList>
    </citation>
    <scope>NUCLEOTIDE SEQUENCE [LARGE SCALE GENOMIC DNA]</scope>
    <source>
        <strain evidence="2 3">HBUAS51329</strain>
    </source>
</reference>